<gene>
    <name evidence="1" type="ORF">FJO69_01600</name>
</gene>
<proteinExistence type="predicted"/>
<protein>
    <submittedName>
        <fullName evidence="1">Uncharacterized protein</fullName>
    </submittedName>
</protein>
<accession>A0A501X9Z8</accession>
<dbReference type="OrthoDB" id="396807at2"/>
<comment type="caution">
    <text evidence="1">The sequence shown here is derived from an EMBL/GenBank/DDBJ whole genome shotgun (WGS) entry which is preliminary data.</text>
</comment>
<evidence type="ECO:0000313" key="2">
    <source>
        <dbReference type="Proteomes" id="UP000319776"/>
    </source>
</evidence>
<dbReference type="RefSeq" id="WP_140781260.1">
    <property type="nucleotide sequence ID" value="NZ_VFSS01000004.1"/>
</dbReference>
<reference evidence="1 2" key="1">
    <citation type="submission" date="2019-06" db="EMBL/GenBank/DDBJ databases">
        <title>Mycoplasma falconis type strain whole genome sequence.</title>
        <authorList>
            <person name="Spergser J."/>
        </authorList>
    </citation>
    <scope>NUCLEOTIDE SEQUENCE [LARGE SCALE GENOMIC DNA]</scope>
    <source>
        <strain evidence="1 2">ATCC 51372</strain>
    </source>
</reference>
<dbReference type="Proteomes" id="UP000319776">
    <property type="component" value="Unassembled WGS sequence"/>
</dbReference>
<dbReference type="EMBL" id="VFSS01000004">
    <property type="protein sequence ID" value="TPE57428.1"/>
    <property type="molecule type" value="Genomic_DNA"/>
</dbReference>
<dbReference type="NCBIfam" id="NF045960">
    <property type="entry name" value="MHO_1580_fam"/>
    <property type="match status" value="1"/>
</dbReference>
<sequence>MIVDANIVNSNQIVYQKNLDFDFNWHPLYYRDSLQGVGVGGHLGKNKEVNNDKLKDKPIEIEIHRNQNNTATLIFKIHNSLLNTNFQNIFINGYKAKFNIDKNVNSNNYQIIKINKFLNKNLEKDIIFNEIKSIKIESYNKFRNTHFYQFGFRLDLNNKISESGSLTKVFEGPIKFGYVDNLYFKISGKIPNIDEIKNKVLIKRFINSLLTFNKPELGKPWNKIATSEYRMFYSSPFKTSKIEDLKGLKPIVESVEIDNNFKNKNLNLESRKIATGTDLIKYEYSHKNKYVYDTNLSEFILSDKSILDTGYYLPLNYKGQVSGNFLIKLNNVFNSKKIPFSFNIEKPFFNINNGLIKLQIKTLKLEEKINYEQFNNWTKFNK</sequence>
<organism evidence="1 2">
    <name type="scientific">[Mycoplasma] falconis</name>
    <dbReference type="NCBI Taxonomy" id="92403"/>
    <lineage>
        <taxon>Bacteria</taxon>
        <taxon>Bacillati</taxon>
        <taxon>Mycoplasmatota</taxon>
        <taxon>Mycoplasmoidales</taxon>
        <taxon>Metamycoplasmataceae</taxon>
        <taxon>Metamycoplasma</taxon>
    </lineage>
</organism>
<evidence type="ECO:0000313" key="1">
    <source>
        <dbReference type="EMBL" id="TPE57428.1"/>
    </source>
</evidence>
<keyword evidence="2" id="KW-1185">Reference proteome</keyword>
<name>A0A501X9Z8_9BACT</name>
<dbReference type="AlphaFoldDB" id="A0A501X9Z8"/>